<dbReference type="SUPFAM" id="SSF56349">
    <property type="entry name" value="DNA breaking-rejoining enzymes"/>
    <property type="match status" value="1"/>
</dbReference>
<comment type="similarity">
    <text evidence="1">Belongs to the 'phage' integrase family.</text>
</comment>
<evidence type="ECO:0000256" key="4">
    <source>
        <dbReference type="ARBA" id="ARBA00023172"/>
    </source>
</evidence>
<dbReference type="GO" id="GO:0015074">
    <property type="term" value="P:DNA integration"/>
    <property type="evidence" value="ECO:0007669"/>
    <property type="project" value="UniProtKB-KW"/>
</dbReference>
<organism evidence="6 7">
    <name type="scientific">Diaphorobacter aerolatus</name>
    <dbReference type="NCBI Taxonomy" id="1288495"/>
    <lineage>
        <taxon>Bacteria</taxon>
        <taxon>Pseudomonadati</taxon>
        <taxon>Pseudomonadota</taxon>
        <taxon>Betaproteobacteria</taxon>
        <taxon>Burkholderiales</taxon>
        <taxon>Comamonadaceae</taxon>
        <taxon>Diaphorobacter</taxon>
    </lineage>
</organism>
<name>A0A7H0GQD9_9BURK</name>
<dbReference type="Pfam" id="PF22022">
    <property type="entry name" value="Phage_int_M"/>
    <property type="match status" value="1"/>
</dbReference>
<sequence length="428" mass="47495">MVSRVPTALDTNNALNDTAIRQAKHSGKPAGDKHSDGGGLYLHIKAAGKYWRMAYRFGGKQKTLSLGVYPTVTLAQARKRRDEARSLLADGFDPGVVKHAAKVARAVAGESTFESVAREYHGIKKSGWSEKYAAKWLRGLERDIFPYVGRFQLPDITAPMMLSALRKVEQRGNRDAAHTLNQNSGQVFRYGIQTGRCERNPMPDLRGALEPVVVKHMPAVLEPLKVGELLRAFDTYSGQPITKAALQLSALLFQRPANIRKMEWSWIDLDAGMLTIPSASMKRTVAQKLNGRPHFVPLAPQALEILREIQPLTGHRTFVFPSTRGEGRPMSDMTINAALRRLGYSGEEMTAHGFRAMARTLIIERLPGIHTDVIEAQLAHGKSGPLGAAYDRAEFMDQRLTMMRTWADYLDKLKAGADVIPFKSVGQR</sequence>
<gene>
    <name evidence="6" type="ORF">H9K75_11490</name>
</gene>
<dbReference type="InterPro" id="IPR011010">
    <property type="entry name" value="DNA_brk_join_enz"/>
</dbReference>
<dbReference type="Proteomes" id="UP000516028">
    <property type="component" value="Chromosome"/>
</dbReference>
<evidence type="ECO:0000259" key="5">
    <source>
        <dbReference type="PROSITE" id="PS51898"/>
    </source>
</evidence>
<dbReference type="Gene3D" id="1.10.443.10">
    <property type="entry name" value="Intergrase catalytic core"/>
    <property type="match status" value="1"/>
</dbReference>
<evidence type="ECO:0000256" key="3">
    <source>
        <dbReference type="ARBA" id="ARBA00023125"/>
    </source>
</evidence>
<keyword evidence="7" id="KW-1185">Reference proteome</keyword>
<reference evidence="6 7" key="1">
    <citation type="submission" date="2020-08" db="EMBL/GenBank/DDBJ databases">
        <title>Genome sequence of Diaphorobacter aerolatus KACC 16536T.</title>
        <authorList>
            <person name="Hyun D.-W."/>
            <person name="Bae J.-W."/>
        </authorList>
    </citation>
    <scope>NUCLEOTIDE SEQUENCE [LARGE SCALE GENOMIC DNA]</scope>
    <source>
        <strain evidence="6 7">KACC 16536</strain>
    </source>
</reference>
<dbReference type="InterPro" id="IPR038488">
    <property type="entry name" value="Integrase_DNA-bd_sf"/>
</dbReference>
<dbReference type="InterPro" id="IPR010998">
    <property type="entry name" value="Integrase_recombinase_N"/>
</dbReference>
<accession>A0A7H0GQD9</accession>
<dbReference type="KEGG" id="daer:H9K75_11490"/>
<protein>
    <submittedName>
        <fullName evidence="6">Integrase arm-type DNA-binding domain-containing protein</fullName>
    </submittedName>
</protein>
<dbReference type="PROSITE" id="PS51898">
    <property type="entry name" value="TYR_RECOMBINASE"/>
    <property type="match status" value="1"/>
</dbReference>
<keyword evidence="3 6" id="KW-0238">DNA-binding</keyword>
<dbReference type="PANTHER" id="PTHR30629:SF2">
    <property type="entry name" value="PROPHAGE INTEGRASE INTS-RELATED"/>
    <property type="match status" value="1"/>
</dbReference>
<feature type="domain" description="Tyr recombinase" evidence="5">
    <location>
        <begin position="216"/>
        <end position="403"/>
    </location>
</feature>
<dbReference type="Gene3D" id="1.10.150.130">
    <property type="match status" value="1"/>
</dbReference>
<evidence type="ECO:0000313" key="6">
    <source>
        <dbReference type="EMBL" id="QNP50505.1"/>
    </source>
</evidence>
<dbReference type="PANTHER" id="PTHR30629">
    <property type="entry name" value="PROPHAGE INTEGRASE"/>
    <property type="match status" value="1"/>
</dbReference>
<keyword evidence="2" id="KW-0229">DNA integration</keyword>
<dbReference type="InterPro" id="IPR050808">
    <property type="entry name" value="Phage_Integrase"/>
</dbReference>
<evidence type="ECO:0000256" key="1">
    <source>
        <dbReference type="ARBA" id="ARBA00008857"/>
    </source>
</evidence>
<dbReference type="InterPro" id="IPR053876">
    <property type="entry name" value="Phage_int_M"/>
</dbReference>
<dbReference type="AlphaFoldDB" id="A0A7H0GQD9"/>
<evidence type="ECO:0000313" key="7">
    <source>
        <dbReference type="Proteomes" id="UP000516028"/>
    </source>
</evidence>
<dbReference type="CDD" id="cd00801">
    <property type="entry name" value="INT_P4_C"/>
    <property type="match status" value="1"/>
</dbReference>
<dbReference type="Pfam" id="PF00589">
    <property type="entry name" value="Phage_integrase"/>
    <property type="match status" value="1"/>
</dbReference>
<dbReference type="GO" id="GO:0003677">
    <property type="term" value="F:DNA binding"/>
    <property type="evidence" value="ECO:0007669"/>
    <property type="project" value="UniProtKB-KW"/>
</dbReference>
<dbReference type="EMBL" id="CP060783">
    <property type="protein sequence ID" value="QNP50505.1"/>
    <property type="molecule type" value="Genomic_DNA"/>
</dbReference>
<dbReference type="InterPro" id="IPR002104">
    <property type="entry name" value="Integrase_catalytic"/>
</dbReference>
<dbReference type="GO" id="GO:0006310">
    <property type="term" value="P:DNA recombination"/>
    <property type="evidence" value="ECO:0007669"/>
    <property type="project" value="UniProtKB-KW"/>
</dbReference>
<keyword evidence="4" id="KW-0233">DNA recombination</keyword>
<evidence type="ECO:0000256" key="2">
    <source>
        <dbReference type="ARBA" id="ARBA00022908"/>
    </source>
</evidence>
<dbReference type="InterPro" id="IPR025166">
    <property type="entry name" value="Integrase_DNA_bind_dom"/>
</dbReference>
<dbReference type="Gene3D" id="3.30.160.390">
    <property type="entry name" value="Integrase, DNA-binding domain"/>
    <property type="match status" value="1"/>
</dbReference>
<dbReference type="Pfam" id="PF13356">
    <property type="entry name" value="Arm-DNA-bind_3"/>
    <property type="match status" value="1"/>
</dbReference>
<proteinExistence type="inferred from homology"/>
<dbReference type="InterPro" id="IPR013762">
    <property type="entry name" value="Integrase-like_cat_sf"/>
</dbReference>